<proteinExistence type="predicted"/>
<evidence type="ECO:0000256" key="1">
    <source>
        <dbReference type="ARBA" id="ARBA00004141"/>
    </source>
</evidence>
<dbReference type="InterPro" id="IPR008253">
    <property type="entry name" value="Marvel"/>
</dbReference>
<evidence type="ECO:0000256" key="5">
    <source>
        <dbReference type="SAM" id="MobiDB-lite"/>
    </source>
</evidence>
<organism evidence="8 9">
    <name type="scientific">Tuber aestivum</name>
    <name type="common">summer truffle</name>
    <dbReference type="NCBI Taxonomy" id="59557"/>
    <lineage>
        <taxon>Eukaryota</taxon>
        <taxon>Fungi</taxon>
        <taxon>Dikarya</taxon>
        <taxon>Ascomycota</taxon>
        <taxon>Pezizomycotina</taxon>
        <taxon>Pezizomycetes</taxon>
        <taxon>Pezizales</taxon>
        <taxon>Tuberaceae</taxon>
        <taxon>Tuber</taxon>
    </lineage>
</organism>
<gene>
    <name evidence="8" type="ORF">GSTUAT00004619001</name>
</gene>
<protein>
    <recommendedName>
        <fullName evidence="7">MARVEL domain-containing protein</fullName>
    </recommendedName>
</protein>
<keyword evidence="2 6" id="KW-0812">Transmembrane</keyword>
<dbReference type="GO" id="GO:0016020">
    <property type="term" value="C:membrane"/>
    <property type="evidence" value="ECO:0007669"/>
    <property type="project" value="UniProtKB-SubCell"/>
</dbReference>
<dbReference type="PROSITE" id="PS51225">
    <property type="entry name" value="MARVEL"/>
    <property type="match status" value="1"/>
</dbReference>
<evidence type="ECO:0000313" key="8">
    <source>
        <dbReference type="EMBL" id="CUS11342.1"/>
    </source>
</evidence>
<dbReference type="Pfam" id="PF01284">
    <property type="entry name" value="MARVEL"/>
    <property type="match status" value="1"/>
</dbReference>
<feature type="transmembrane region" description="Helical" evidence="6">
    <location>
        <begin position="68"/>
        <end position="90"/>
    </location>
</feature>
<keyword evidence="3 6" id="KW-1133">Transmembrane helix</keyword>
<dbReference type="AlphaFoldDB" id="A0A292PUR8"/>
<keyword evidence="4 6" id="KW-0472">Membrane</keyword>
<feature type="transmembrane region" description="Helical" evidence="6">
    <location>
        <begin position="110"/>
        <end position="130"/>
    </location>
</feature>
<dbReference type="PANTHER" id="PTHR37451:SF1">
    <property type="entry name" value="MARVEL DOMAIN-CONTAINING PROTEIN"/>
    <property type="match status" value="1"/>
</dbReference>
<name>A0A292PUR8_9PEZI</name>
<evidence type="ECO:0000313" key="9">
    <source>
        <dbReference type="Proteomes" id="UP001412239"/>
    </source>
</evidence>
<evidence type="ECO:0000256" key="2">
    <source>
        <dbReference type="ARBA" id="ARBA00022692"/>
    </source>
</evidence>
<evidence type="ECO:0000256" key="4">
    <source>
        <dbReference type="ARBA" id="ARBA00023136"/>
    </source>
</evidence>
<sequence>MVNPILLLRVTQVVLAFIVLGVAAYVVDFYNGGIDAPNFLVFDSVWTFIALGYVVVTPMFFPDFHNRWAVLGVEAITMVFWFAGFVALAVEINGWKCIAGFECPISAARAAAVFGAFEWLAWATSLGLIVRALIQYGKAEPDVDAGTFPSDDTTPGPGPSDVERGEQFDLGLGEGGGARKYEGVTPPPRLPDLAELGGGISGSRGDEGFYEGPRLDMPEVDRFGGRR</sequence>
<reference evidence="8" key="1">
    <citation type="submission" date="2015-10" db="EMBL/GenBank/DDBJ databases">
        <authorList>
            <person name="Regsiter A."/>
            <person name="william w."/>
        </authorList>
    </citation>
    <scope>NUCLEOTIDE SEQUENCE</scope>
    <source>
        <strain evidence="8">Montdore</strain>
    </source>
</reference>
<feature type="transmembrane region" description="Helical" evidence="6">
    <location>
        <begin position="7"/>
        <end position="27"/>
    </location>
</feature>
<feature type="compositionally biased region" description="Basic and acidic residues" evidence="5">
    <location>
        <begin position="213"/>
        <end position="227"/>
    </location>
</feature>
<evidence type="ECO:0000259" key="7">
    <source>
        <dbReference type="PROSITE" id="PS51225"/>
    </source>
</evidence>
<feature type="domain" description="MARVEL" evidence="7">
    <location>
        <begin position="1"/>
        <end position="134"/>
    </location>
</feature>
<feature type="transmembrane region" description="Helical" evidence="6">
    <location>
        <begin position="39"/>
        <end position="61"/>
    </location>
</feature>
<feature type="region of interest" description="Disordered" evidence="5">
    <location>
        <begin position="144"/>
        <end position="227"/>
    </location>
</feature>
<dbReference type="PANTHER" id="PTHR37451">
    <property type="entry name" value="MARVEL DOMAIN"/>
    <property type="match status" value="1"/>
</dbReference>
<dbReference type="Proteomes" id="UP001412239">
    <property type="component" value="Unassembled WGS sequence"/>
</dbReference>
<keyword evidence="9" id="KW-1185">Reference proteome</keyword>
<evidence type="ECO:0000256" key="6">
    <source>
        <dbReference type="SAM" id="Phobius"/>
    </source>
</evidence>
<comment type="subcellular location">
    <subcellularLocation>
        <location evidence="1">Membrane</location>
        <topology evidence="1">Multi-pass membrane protein</topology>
    </subcellularLocation>
</comment>
<evidence type="ECO:0000256" key="3">
    <source>
        <dbReference type="ARBA" id="ARBA00022989"/>
    </source>
</evidence>
<accession>A0A292PUR8</accession>
<dbReference type="EMBL" id="LN891025">
    <property type="protein sequence ID" value="CUS11342.1"/>
    <property type="molecule type" value="Genomic_DNA"/>
</dbReference>